<organism evidence="1 2">
    <name type="scientific">Dufourea novaeangliae</name>
    <name type="common">Sweat bee</name>
    <dbReference type="NCBI Taxonomy" id="178035"/>
    <lineage>
        <taxon>Eukaryota</taxon>
        <taxon>Metazoa</taxon>
        <taxon>Ecdysozoa</taxon>
        <taxon>Arthropoda</taxon>
        <taxon>Hexapoda</taxon>
        <taxon>Insecta</taxon>
        <taxon>Pterygota</taxon>
        <taxon>Neoptera</taxon>
        <taxon>Endopterygota</taxon>
        <taxon>Hymenoptera</taxon>
        <taxon>Apocrita</taxon>
        <taxon>Aculeata</taxon>
        <taxon>Apoidea</taxon>
        <taxon>Anthophila</taxon>
        <taxon>Halictidae</taxon>
        <taxon>Rophitinae</taxon>
        <taxon>Dufourea</taxon>
    </lineage>
</organism>
<dbReference type="Proteomes" id="UP000076502">
    <property type="component" value="Unassembled WGS sequence"/>
</dbReference>
<dbReference type="AlphaFoldDB" id="A0A154PMW4"/>
<keyword evidence="2" id="KW-1185">Reference proteome</keyword>
<name>A0A154PMW4_DUFNO</name>
<reference evidence="1 2" key="1">
    <citation type="submission" date="2015-07" db="EMBL/GenBank/DDBJ databases">
        <title>The genome of Dufourea novaeangliae.</title>
        <authorList>
            <person name="Pan H."/>
            <person name="Kapheim K."/>
        </authorList>
    </citation>
    <scope>NUCLEOTIDE SEQUENCE [LARGE SCALE GENOMIC DNA]</scope>
    <source>
        <strain evidence="1">0120121106</strain>
        <tissue evidence="1">Whole body</tissue>
    </source>
</reference>
<gene>
    <name evidence="1" type="ORF">WN55_05883</name>
</gene>
<evidence type="ECO:0000313" key="1">
    <source>
        <dbReference type="EMBL" id="KZC13206.1"/>
    </source>
</evidence>
<dbReference type="EMBL" id="KQ434995">
    <property type="protein sequence ID" value="KZC13206.1"/>
    <property type="molecule type" value="Genomic_DNA"/>
</dbReference>
<evidence type="ECO:0000313" key="2">
    <source>
        <dbReference type="Proteomes" id="UP000076502"/>
    </source>
</evidence>
<proteinExistence type="predicted"/>
<accession>A0A154PMW4</accession>
<sequence length="67" mass="7206">MLPACGSAAVADAVSVITVCDIHKGATRAMTIFHWTQGVLANMRFVRRPTYVSMHASTVKFSVVPAK</sequence>
<protein>
    <submittedName>
        <fullName evidence="1">Uncharacterized protein</fullName>
    </submittedName>
</protein>